<reference evidence="1 2" key="1">
    <citation type="submission" date="2018-11" db="EMBL/GenBank/DDBJ databases">
        <title>Genomes From Bacteria Associated with the Canine Oral Cavity: a Test Case for Automated Genome-Based Taxonomic Assignment.</title>
        <authorList>
            <person name="Coil D.A."/>
            <person name="Jospin G."/>
            <person name="Darling A.E."/>
            <person name="Wallis C."/>
            <person name="Davis I.J."/>
            <person name="Harris S."/>
            <person name="Eisen J.A."/>
            <person name="Holcombe L.J."/>
            <person name="O'Flynn C."/>
        </authorList>
    </citation>
    <scope>NUCLEOTIDE SEQUENCE [LARGE SCALE GENOMIC DNA]</scope>
    <source>
        <strain evidence="1 2">OH2617_COT-023</strain>
    </source>
</reference>
<name>A0A3P1XRT6_TANFO</name>
<dbReference type="EMBL" id="RQYS01000026">
    <property type="protein sequence ID" value="RRD60756.1"/>
    <property type="molecule type" value="Genomic_DNA"/>
</dbReference>
<dbReference type="Proteomes" id="UP000278609">
    <property type="component" value="Unassembled WGS sequence"/>
</dbReference>
<evidence type="ECO:0000313" key="1">
    <source>
        <dbReference type="EMBL" id="RRD60756.1"/>
    </source>
</evidence>
<organism evidence="1 2">
    <name type="scientific">Tannerella forsythia</name>
    <name type="common">Bacteroides forsythus</name>
    <dbReference type="NCBI Taxonomy" id="28112"/>
    <lineage>
        <taxon>Bacteria</taxon>
        <taxon>Pseudomonadati</taxon>
        <taxon>Bacteroidota</taxon>
        <taxon>Bacteroidia</taxon>
        <taxon>Bacteroidales</taxon>
        <taxon>Tannerellaceae</taxon>
        <taxon>Tannerella</taxon>
    </lineage>
</organism>
<dbReference type="AlphaFoldDB" id="A0A3P1XRT6"/>
<protein>
    <submittedName>
        <fullName evidence="1">Uncharacterized protein</fullName>
    </submittedName>
</protein>
<proteinExistence type="predicted"/>
<comment type="caution">
    <text evidence="1">The sequence shown here is derived from an EMBL/GenBank/DDBJ whole genome shotgun (WGS) entry which is preliminary data.</text>
</comment>
<dbReference type="RefSeq" id="WP_124751552.1">
    <property type="nucleotide sequence ID" value="NZ_RQYS01000026.1"/>
</dbReference>
<gene>
    <name evidence="1" type="ORF">EII40_06975</name>
</gene>
<evidence type="ECO:0000313" key="2">
    <source>
        <dbReference type="Proteomes" id="UP000278609"/>
    </source>
</evidence>
<sequence>MKYYTHLWNSFRFIVTPLELKNVLKDFHFVTFTRRVPADYIESDRSDFFERYNTFYDKLSSGQKLNLRQDAEIVDIATAGIAKDLKKCTYSESFQDIQDGNLYKISDFEEPQVGTNLFTLRISDDKKLSTKYSYVQFPEFIVGLEINYPKKIIFRDSVSCENGDVIKLCTELESYEVYTEIRERIKGITKNLAFKISDKDYKTTIRVSESARRDFLNFYFSKYHRVIE</sequence>
<accession>A0A3P1XRT6</accession>
<dbReference type="OrthoDB" id="1148062at2"/>